<dbReference type="NCBIfam" id="TIGR02492">
    <property type="entry name" value="flgK_ends"/>
    <property type="match status" value="1"/>
</dbReference>
<organism evidence="9 10">
    <name type="scientific">Sphingomonas plantiphila</name>
    <dbReference type="NCBI Taxonomy" id="3163295"/>
    <lineage>
        <taxon>Bacteria</taxon>
        <taxon>Pseudomonadati</taxon>
        <taxon>Pseudomonadota</taxon>
        <taxon>Alphaproteobacteria</taxon>
        <taxon>Sphingomonadales</taxon>
        <taxon>Sphingomonadaceae</taxon>
        <taxon>Sphingomonas</taxon>
    </lineage>
</organism>
<evidence type="ECO:0000313" key="9">
    <source>
        <dbReference type="EMBL" id="MFL9840141.1"/>
    </source>
</evidence>
<keyword evidence="5" id="KW-0964">Secreted</keyword>
<keyword evidence="9" id="KW-0966">Cell projection</keyword>
<evidence type="ECO:0000256" key="2">
    <source>
        <dbReference type="ARBA" id="ARBA00004613"/>
    </source>
</evidence>
<dbReference type="Pfam" id="PF22638">
    <property type="entry name" value="FlgK_D1"/>
    <property type="match status" value="1"/>
</dbReference>
<evidence type="ECO:0000256" key="4">
    <source>
        <dbReference type="ARBA" id="ARBA00016244"/>
    </source>
</evidence>
<dbReference type="EMBL" id="JBELQC010000001">
    <property type="protein sequence ID" value="MFL9840141.1"/>
    <property type="molecule type" value="Genomic_DNA"/>
</dbReference>
<evidence type="ECO:0000259" key="7">
    <source>
        <dbReference type="Pfam" id="PF06429"/>
    </source>
</evidence>
<keyword evidence="9" id="KW-0969">Cilium</keyword>
<name>A0ABW8YIP3_9SPHN</name>
<keyword evidence="6" id="KW-0975">Bacterial flagellum</keyword>
<comment type="similarity">
    <text evidence="3">Belongs to the flagella basal body rod proteins family.</text>
</comment>
<dbReference type="InterPro" id="IPR002371">
    <property type="entry name" value="FlgK"/>
</dbReference>
<keyword evidence="10" id="KW-1185">Reference proteome</keyword>
<comment type="caution">
    <text evidence="9">The sequence shown here is derived from an EMBL/GenBank/DDBJ whole genome shotgun (WGS) entry which is preliminary data.</text>
</comment>
<protein>
    <recommendedName>
        <fullName evidence="4">Flagellar hook-associated protein 1</fullName>
    </recommendedName>
</protein>
<evidence type="ECO:0000313" key="10">
    <source>
        <dbReference type="Proteomes" id="UP001629244"/>
    </source>
</evidence>
<dbReference type="Proteomes" id="UP001629244">
    <property type="component" value="Unassembled WGS sequence"/>
</dbReference>
<dbReference type="RefSeq" id="WP_408077091.1">
    <property type="nucleotide sequence ID" value="NZ_JBELQC010000001.1"/>
</dbReference>
<accession>A0ABW8YIP3</accession>
<evidence type="ECO:0000256" key="5">
    <source>
        <dbReference type="ARBA" id="ARBA00022525"/>
    </source>
</evidence>
<evidence type="ECO:0000259" key="8">
    <source>
        <dbReference type="Pfam" id="PF22638"/>
    </source>
</evidence>
<proteinExistence type="inferred from homology"/>
<gene>
    <name evidence="9" type="primary">flgK</name>
    <name evidence="9" type="ORF">ABS767_04125</name>
</gene>
<dbReference type="InterPro" id="IPR053927">
    <property type="entry name" value="FlgK_helical"/>
</dbReference>
<reference evidence="9 10" key="1">
    <citation type="submission" date="2024-06" db="EMBL/GenBank/DDBJ databases">
        <authorList>
            <person name="Kaempfer P."/>
            <person name="Viver T."/>
        </authorList>
    </citation>
    <scope>NUCLEOTIDE SEQUENCE [LARGE SCALE GENOMIC DNA]</scope>
    <source>
        <strain evidence="9 10">ST-64</strain>
    </source>
</reference>
<sequence>MSDMLSIGASGVRAYQTALTTTSENIANAGTAGYSRRVASPSEVAAPSDGSNRTLNGLGVTVTGVTRSGSDLRSAEVRAAGSDLARSEAGVVWLERVEGSLTGNKLDARMTAFFNAATALAADPSASAPRATMLQAAASLANAFAATGAALDSALADLDGTADAAVADLNALNAGLAKVNASLGRVGQGTSAQAALLDERDRLLESMSALTDVAASFDAAGRATVRAGASGPLLVQVDQAAVVTYARNDGAVSFAAYGIDGAHSMAPSGGALAGIAEGAGRVADARDALDALATDFAEGVNAVQAAGEDLGGSAGAPMFEATAARDFRLVLNDPRGIAAAAPGAGERDNGNLSALATLRTGEGFESQLTSMTTGNAGALAGRRAIADVQATIRTNAVAARDSLTGVNVDEEAVDLIRFQQAYQASSRVIQVARETLETLFNIR</sequence>
<dbReference type="Pfam" id="PF06429">
    <property type="entry name" value="Flg_bbr_C"/>
    <property type="match status" value="1"/>
</dbReference>
<keyword evidence="9" id="KW-0282">Flagellum</keyword>
<comment type="subcellular location">
    <subcellularLocation>
        <location evidence="1">Bacterial flagellum</location>
    </subcellularLocation>
    <subcellularLocation>
        <location evidence="2">Secreted</location>
    </subcellularLocation>
</comment>
<evidence type="ECO:0000256" key="1">
    <source>
        <dbReference type="ARBA" id="ARBA00004365"/>
    </source>
</evidence>
<dbReference type="SUPFAM" id="SSF64518">
    <property type="entry name" value="Phase 1 flagellin"/>
    <property type="match status" value="1"/>
</dbReference>
<evidence type="ECO:0000256" key="6">
    <source>
        <dbReference type="ARBA" id="ARBA00023143"/>
    </source>
</evidence>
<dbReference type="PANTHER" id="PTHR30033:SF2">
    <property type="entry name" value="FLAGELLAR HOOK PROTEIN"/>
    <property type="match status" value="1"/>
</dbReference>
<dbReference type="PANTHER" id="PTHR30033">
    <property type="entry name" value="FLAGELLAR HOOK-ASSOCIATED PROTEIN 1"/>
    <property type="match status" value="1"/>
</dbReference>
<dbReference type="InterPro" id="IPR010930">
    <property type="entry name" value="Flg_bb/hook_C_dom"/>
</dbReference>
<feature type="domain" description="Flagellar hook-associated protein FlgK helical" evidence="8">
    <location>
        <begin position="100"/>
        <end position="319"/>
    </location>
</feature>
<feature type="domain" description="Flagellar basal-body/hook protein C-terminal" evidence="7">
    <location>
        <begin position="405"/>
        <end position="441"/>
    </location>
</feature>
<evidence type="ECO:0000256" key="3">
    <source>
        <dbReference type="ARBA" id="ARBA00009677"/>
    </source>
</evidence>